<feature type="compositionally biased region" description="Polar residues" evidence="1">
    <location>
        <begin position="1"/>
        <end position="11"/>
    </location>
</feature>
<reference evidence="2 3" key="1">
    <citation type="journal article" date="2023" name="Life. Sci Alliance">
        <title>Evolutionary insights into 3D genome organization and epigenetic landscape of Vigna mungo.</title>
        <authorList>
            <person name="Junaid A."/>
            <person name="Singh B."/>
            <person name="Bhatia S."/>
        </authorList>
    </citation>
    <scope>NUCLEOTIDE SEQUENCE [LARGE SCALE GENOMIC DNA]</scope>
    <source>
        <strain evidence="2">Urdbean</strain>
    </source>
</reference>
<proteinExistence type="predicted"/>
<accession>A0AAQ3NN77</accession>
<dbReference type="Proteomes" id="UP001374535">
    <property type="component" value="Chromosome 5"/>
</dbReference>
<evidence type="ECO:0000313" key="3">
    <source>
        <dbReference type="Proteomes" id="UP001374535"/>
    </source>
</evidence>
<gene>
    <name evidence="2" type="ORF">V8G54_015997</name>
</gene>
<dbReference type="AlphaFoldDB" id="A0AAQ3NN77"/>
<dbReference type="EMBL" id="CP144696">
    <property type="protein sequence ID" value="WVZ11467.1"/>
    <property type="molecule type" value="Genomic_DNA"/>
</dbReference>
<name>A0AAQ3NN77_VIGMU</name>
<organism evidence="2 3">
    <name type="scientific">Vigna mungo</name>
    <name type="common">Black gram</name>
    <name type="synonym">Phaseolus mungo</name>
    <dbReference type="NCBI Taxonomy" id="3915"/>
    <lineage>
        <taxon>Eukaryota</taxon>
        <taxon>Viridiplantae</taxon>
        <taxon>Streptophyta</taxon>
        <taxon>Embryophyta</taxon>
        <taxon>Tracheophyta</taxon>
        <taxon>Spermatophyta</taxon>
        <taxon>Magnoliopsida</taxon>
        <taxon>eudicotyledons</taxon>
        <taxon>Gunneridae</taxon>
        <taxon>Pentapetalae</taxon>
        <taxon>rosids</taxon>
        <taxon>fabids</taxon>
        <taxon>Fabales</taxon>
        <taxon>Fabaceae</taxon>
        <taxon>Papilionoideae</taxon>
        <taxon>50 kb inversion clade</taxon>
        <taxon>NPAAA clade</taxon>
        <taxon>indigoferoid/millettioid clade</taxon>
        <taxon>Phaseoleae</taxon>
        <taxon>Vigna</taxon>
    </lineage>
</organism>
<evidence type="ECO:0000313" key="2">
    <source>
        <dbReference type="EMBL" id="WVZ11467.1"/>
    </source>
</evidence>
<evidence type="ECO:0000256" key="1">
    <source>
        <dbReference type="SAM" id="MobiDB-lite"/>
    </source>
</evidence>
<keyword evidence="3" id="KW-1185">Reference proteome</keyword>
<sequence>MVPCYTSYTDTRPTRHSSQRPHFPKITFLHKQTMKTVRNPPWKLHLRHHVQLRRLRVHHQERRLSLPLVVHVCHQVPIVLLTPFLLRHEERFPAVAPLAEHPASHRTVPPLIRLRHVQLHHPRDLRHRVSHRRVNEPVLLPNECRVYNREIKVPRRHRLPRHHPRLQIDLHLLHHRVNQLHSFQCVLHRQNIWRQQYHRSSPVLLPRIYRVNYIKTRHVEPLHLGFILSITRKDSNPWDLGSDGADGGATGDHVERIHSELNVAEDCIVLGDGEIVEKRR</sequence>
<protein>
    <submittedName>
        <fullName evidence="2">Uncharacterized protein</fullName>
    </submittedName>
</protein>
<feature type="region of interest" description="Disordered" evidence="1">
    <location>
        <begin position="1"/>
        <end position="21"/>
    </location>
</feature>